<accession>A0ABQ1PTK8</accession>
<dbReference type="PANTHER" id="PTHR15749:SF4">
    <property type="entry name" value="FANCONI-ASSOCIATED NUCLEASE 1"/>
    <property type="match status" value="1"/>
</dbReference>
<evidence type="ECO:0000256" key="8">
    <source>
        <dbReference type="ARBA" id="ARBA00022801"/>
    </source>
</evidence>
<sequence length="554" mass="63246">MMSIPTPPELSPLYYLDNFRVALAWVRERYSDLLEADELAFIRQFDGLDTPAQALLVRLVMRKGVHFRASKLNYSEIGPTAQAAAPLCALGWLRTDGEIDMGELFSLLRKDELVAQLPAAATLRTSTKGAIFEALSGSCTEGFNTEPRPFAQWCAGSEETIYSLTINDLCDRLRLMFFGNLNQTWAEFVLADLGIFRYEAVDIPPQSRGFRCRRDIDDFLHLHACREAFEAGRPVQQVEQQVGDFSSPNPYLQERHGKLLYRMARQLEREGALVSALALYSRCHYAGARQRRVRILEKLAHHEEAHALATLAMANPESESELQLVERALGRLSRKLGQPRQRAAAVKDHKRMDLLLLRPEHGSVERAVSEQLATPQAPVYYVENALISSLFGLLCWEAIFAPLPGAFFHPFHSAPVDLHSTDFYRRREDLFRGCLAHLQAGTYPQVIRNNYMAKQGIQSPFVYWGLSPEVLDQALLCLPPAHLQQWFERMLRDIRANRTGMPDLIQFWPQEKRYRMIEVKGPGDRLQDNQRRWIAFCEQHGMPVDVCHVQWAEA</sequence>
<dbReference type="InterPro" id="IPR040603">
    <property type="entry name" value="FAN1_SAP_bact"/>
</dbReference>
<evidence type="ECO:0000256" key="9">
    <source>
        <dbReference type="ARBA" id="ARBA00022842"/>
    </source>
</evidence>
<dbReference type="Proteomes" id="UP000638188">
    <property type="component" value="Unassembled WGS sequence"/>
</dbReference>
<evidence type="ECO:0000259" key="11">
    <source>
        <dbReference type="SMART" id="SM00990"/>
    </source>
</evidence>
<organism evidence="12 13">
    <name type="scientific">Halopseudomonas salina</name>
    <dbReference type="NCBI Taxonomy" id="1323744"/>
    <lineage>
        <taxon>Bacteria</taxon>
        <taxon>Pseudomonadati</taxon>
        <taxon>Pseudomonadota</taxon>
        <taxon>Gammaproteobacteria</taxon>
        <taxon>Pseudomonadales</taxon>
        <taxon>Pseudomonadaceae</taxon>
        <taxon>Halopseudomonas</taxon>
    </lineage>
</organism>
<evidence type="ECO:0000256" key="7">
    <source>
        <dbReference type="ARBA" id="ARBA00022723"/>
    </source>
</evidence>
<evidence type="ECO:0000313" key="12">
    <source>
        <dbReference type="EMBL" id="GGD03674.1"/>
    </source>
</evidence>
<evidence type="ECO:0000256" key="10">
    <source>
        <dbReference type="ARBA" id="ARBA00023211"/>
    </source>
</evidence>
<keyword evidence="10" id="KW-0464">Manganese</keyword>
<evidence type="ECO:0000256" key="2">
    <source>
        <dbReference type="ARBA" id="ARBA00001936"/>
    </source>
</evidence>
<dbReference type="EC" id="3.1.4.1" evidence="5"/>
<dbReference type="EMBL" id="BMFF01000004">
    <property type="protein sequence ID" value="GGD03674.1"/>
    <property type="molecule type" value="Genomic_DNA"/>
</dbReference>
<dbReference type="Pfam" id="PF21315">
    <property type="entry name" value="FAN1_HTH"/>
    <property type="match status" value="1"/>
</dbReference>
<keyword evidence="7" id="KW-0479">Metal-binding</keyword>
<dbReference type="Pfam" id="PF18081">
    <property type="entry name" value="FANC_SAP"/>
    <property type="match status" value="1"/>
</dbReference>
<evidence type="ECO:0000256" key="4">
    <source>
        <dbReference type="ARBA" id="ARBA00005533"/>
    </source>
</evidence>
<feature type="domain" description="VRR-NUC" evidence="11">
    <location>
        <begin position="438"/>
        <end position="551"/>
    </location>
</feature>
<evidence type="ECO:0000313" key="13">
    <source>
        <dbReference type="Proteomes" id="UP000638188"/>
    </source>
</evidence>
<dbReference type="InterPro" id="IPR014883">
    <property type="entry name" value="VRR_NUC"/>
</dbReference>
<comment type="caution">
    <text evidence="12">The sequence shown here is derived from an EMBL/GenBank/DDBJ whole genome shotgun (WGS) entry which is preliminary data.</text>
</comment>
<evidence type="ECO:0000256" key="1">
    <source>
        <dbReference type="ARBA" id="ARBA00000983"/>
    </source>
</evidence>
<comment type="cofactor">
    <cofactor evidence="3">
        <name>Mg(2+)</name>
        <dbReference type="ChEBI" id="CHEBI:18420"/>
    </cofactor>
</comment>
<name>A0ABQ1PTK8_9GAMM</name>
<dbReference type="InterPro" id="IPR049125">
    <property type="entry name" value="FAN1-like_WH"/>
</dbReference>
<dbReference type="Pfam" id="PF08774">
    <property type="entry name" value="VRR_NUC"/>
    <property type="match status" value="1"/>
</dbReference>
<proteinExistence type="inferred from homology"/>
<dbReference type="Gene3D" id="3.40.1350.10">
    <property type="match status" value="1"/>
</dbReference>
<evidence type="ECO:0000256" key="6">
    <source>
        <dbReference type="ARBA" id="ARBA00022722"/>
    </source>
</evidence>
<gene>
    <name evidence="12" type="ORF">GCM10007418_23460</name>
</gene>
<dbReference type="InterPro" id="IPR011856">
    <property type="entry name" value="tRNA_endonuc-like_dom_sf"/>
</dbReference>
<evidence type="ECO:0000256" key="3">
    <source>
        <dbReference type="ARBA" id="ARBA00001946"/>
    </source>
</evidence>
<keyword evidence="6" id="KW-0540">Nuclease</keyword>
<reference evidence="13" key="1">
    <citation type="journal article" date="2019" name="Int. J. Syst. Evol. Microbiol.">
        <title>The Global Catalogue of Microorganisms (GCM) 10K type strain sequencing project: providing services to taxonomists for standard genome sequencing and annotation.</title>
        <authorList>
            <consortium name="The Broad Institute Genomics Platform"/>
            <consortium name="The Broad Institute Genome Sequencing Center for Infectious Disease"/>
            <person name="Wu L."/>
            <person name="Ma J."/>
        </authorList>
    </citation>
    <scope>NUCLEOTIDE SEQUENCE [LARGE SCALE GENOMIC DNA]</scope>
    <source>
        <strain evidence="13">CGMCC 1.12482</strain>
    </source>
</reference>
<keyword evidence="13" id="KW-1185">Reference proteome</keyword>
<dbReference type="PANTHER" id="PTHR15749">
    <property type="entry name" value="FANCONI-ASSOCIATED NUCLEASE 1"/>
    <property type="match status" value="1"/>
</dbReference>
<dbReference type="SMART" id="SM00990">
    <property type="entry name" value="VRR_NUC"/>
    <property type="match status" value="1"/>
</dbReference>
<protein>
    <recommendedName>
        <fullName evidence="5">phosphodiesterase I</fullName>
        <ecNumber evidence="5">3.1.4.1</ecNumber>
    </recommendedName>
</protein>
<evidence type="ECO:0000256" key="5">
    <source>
        <dbReference type="ARBA" id="ARBA00012029"/>
    </source>
</evidence>
<comment type="cofactor">
    <cofactor evidence="2">
        <name>Mn(2+)</name>
        <dbReference type="ChEBI" id="CHEBI:29035"/>
    </cofactor>
</comment>
<keyword evidence="9" id="KW-0460">Magnesium</keyword>
<keyword evidence="8" id="KW-0378">Hydrolase</keyword>
<comment type="similarity">
    <text evidence="4">Belongs to the FAN1 family.</text>
</comment>
<dbReference type="InterPro" id="IPR033315">
    <property type="entry name" value="Fan1-like"/>
</dbReference>
<comment type="catalytic activity">
    <reaction evidence="1">
        <text>Hydrolytically removes 5'-nucleotides successively from the 3'-hydroxy termini of 3'-hydroxy-terminated oligonucleotides.</text>
        <dbReference type="EC" id="3.1.4.1"/>
    </reaction>
</comment>